<reference evidence="1 2" key="1">
    <citation type="journal article" date="2015" name="Genome Biol.">
        <title>Comparative genomics of Steinernema reveals deeply conserved gene regulatory networks.</title>
        <authorList>
            <person name="Dillman A.R."/>
            <person name="Macchietto M."/>
            <person name="Porter C.F."/>
            <person name="Rogers A."/>
            <person name="Williams B."/>
            <person name="Antoshechkin I."/>
            <person name="Lee M.M."/>
            <person name="Goodwin Z."/>
            <person name="Lu X."/>
            <person name="Lewis E.E."/>
            <person name="Goodrich-Blair H."/>
            <person name="Stock S.P."/>
            <person name="Adams B.J."/>
            <person name="Sternberg P.W."/>
            <person name="Mortazavi A."/>
        </authorList>
    </citation>
    <scope>NUCLEOTIDE SEQUENCE [LARGE SCALE GENOMIC DNA]</scope>
    <source>
        <strain evidence="1 2">ALL</strain>
    </source>
</reference>
<protein>
    <submittedName>
        <fullName evidence="1">Uncharacterized protein</fullName>
    </submittedName>
</protein>
<dbReference type="Proteomes" id="UP000298663">
    <property type="component" value="Unassembled WGS sequence"/>
</dbReference>
<proteinExistence type="predicted"/>
<gene>
    <name evidence="1" type="ORF">L596_022071</name>
</gene>
<reference evidence="1 2" key="2">
    <citation type="journal article" date="2019" name="G3 (Bethesda)">
        <title>Hybrid Assembly of the Genome of the Entomopathogenic Nematode Steinernema carpocapsae Identifies the X-Chromosome.</title>
        <authorList>
            <person name="Serra L."/>
            <person name="Macchietto M."/>
            <person name="Macias-Munoz A."/>
            <person name="McGill C.J."/>
            <person name="Rodriguez I.M."/>
            <person name="Rodriguez B."/>
            <person name="Murad R."/>
            <person name="Mortazavi A."/>
        </authorList>
    </citation>
    <scope>NUCLEOTIDE SEQUENCE [LARGE SCALE GENOMIC DNA]</scope>
    <source>
        <strain evidence="1 2">ALL</strain>
    </source>
</reference>
<organism evidence="1 2">
    <name type="scientific">Steinernema carpocapsae</name>
    <name type="common">Entomopathogenic nematode</name>
    <dbReference type="NCBI Taxonomy" id="34508"/>
    <lineage>
        <taxon>Eukaryota</taxon>
        <taxon>Metazoa</taxon>
        <taxon>Ecdysozoa</taxon>
        <taxon>Nematoda</taxon>
        <taxon>Chromadorea</taxon>
        <taxon>Rhabditida</taxon>
        <taxon>Tylenchina</taxon>
        <taxon>Panagrolaimomorpha</taxon>
        <taxon>Strongyloidoidea</taxon>
        <taxon>Steinernematidae</taxon>
        <taxon>Steinernema</taxon>
    </lineage>
</organism>
<keyword evidence="2" id="KW-1185">Reference proteome</keyword>
<accession>A0A4U5ML02</accession>
<dbReference type="AlphaFoldDB" id="A0A4U5ML02"/>
<dbReference type="EMBL" id="AZBU02000007">
    <property type="protein sequence ID" value="TKR69992.1"/>
    <property type="molecule type" value="Genomic_DNA"/>
</dbReference>
<sequence>MEIAERPVGLALSVNETDRSFPANELDMTTLRDFKTCLCPRRIRYTFTSQAFKPDTQYVNTVRSVLNVSVNRLCFETFLVLFSGSRLLKNMQKQGERVACTKTFPAV</sequence>
<comment type="caution">
    <text evidence="1">The sequence shown here is derived from an EMBL/GenBank/DDBJ whole genome shotgun (WGS) entry which is preliminary data.</text>
</comment>
<name>A0A4U5ML02_STECR</name>
<evidence type="ECO:0000313" key="2">
    <source>
        <dbReference type="Proteomes" id="UP000298663"/>
    </source>
</evidence>
<evidence type="ECO:0000313" key="1">
    <source>
        <dbReference type="EMBL" id="TKR69992.1"/>
    </source>
</evidence>